<keyword evidence="3 6" id="KW-0418">Kinase</keyword>
<dbReference type="PANTHER" id="PTHR43095">
    <property type="entry name" value="SUGAR KINASE"/>
    <property type="match status" value="1"/>
</dbReference>
<evidence type="ECO:0000256" key="1">
    <source>
        <dbReference type="ARBA" id="ARBA00009156"/>
    </source>
</evidence>
<organism evidence="6 7">
    <name type="scientific">Sebaldella termitidis (strain ATCC 33386 / NCTC 11300)</name>
    <dbReference type="NCBI Taxonomy" id="526218"/>
    <lineage>
        <taxon>Bacteria</taxon>
        <taxon>Fusobacteriati</taxon>
        <taxon>Fusobacteriota</taxon>
        <taxon>Fusobacteriia</taxon>
        <taxon>Fusobacteriales</taxon>
        <taxon>Leptotrichiaceae</taxon>
        <taxon>Sebaldella</taxon>
    </lineage>
</organism>
<dbReference type="GO" id="GO:0016301">
    <property type="term" value="F:kinase activity"/>
    <property type="evidence" value="ECO:0007669"/>
    <property type="project" value="UniProtKB-KW"/>
</dbReference>
<gene>
    <name evidence="6" type="ordered locus">Sterm_3156</name>
</gene>
<evidence type="ECO:0000256" key="2">
    <source>
        <dbReference type="ARBA" id="ARBA00022679"/>
    </source>
</evidence>
<name>D1APG3_SEBTE</name>
<evidence type="ECO:0000313" key="7">
    <source>
        <dbReference type="Proteomes" id="UP000000845"/>
    </source>
</evidence>
<dbReference type="Gene3D" id="3.30.420.40">
    <property type="match status" value="2"/>
</dbReference>
<keyword evidence="7" id="KW-1185">Reference proteome</keyword>
<feature type="domain" description="Carbohydrate kinase FGGY C-terminal" evidence="5">
    <location>
        <begin position="255"/>
        <end position="448"/>
    </location>
</feature>
<dbReference type="AlphaFoldDB" id="D1APG3"/>
<dbReference type="Pfam" id="PF00370">
    <property type="entry name" value="FGGY_N"/>
    <property type="match status" value="1"/>
</dbReference>
<dbReference type="InterPro" id="IPR043129">
    <property type="entry name" value="ATPase_NBD"/>
</dbReference>
<comment type="similarity">
    <text evidence="1">Belongs to the FGGY kinase family.</text>
</comment>
<dbReference type="KEGG" id="str:Sterm_3156"/>
<sequence length="502" mass="57080">MYFIGIDVGTTNCKICLFAKHDFSLISKYSFVTPKIITKDSSDFDVEKLWTGIEEGMREIVQAVKDPDEIKHISVASVGEAGVLTDLDGNITGPAMTWYDTRTKDVCESVIRKTGRQKIYNITGLPAHSNYSLNKILWIRENTEKYPKDRKWLCMAEYITYKFTGIRKAEFSLASRTMALDIKNKKWSEEILKDTDLEKNVFSELAESGEPAGAVCGKTAEKTGLSVKTTISTAGHDHMCGSAAAGLYDENGILNSTGTTEGLLFLRREPGLGEKFFDSNFSNGIHVLKDFYTIYSSLPSAGYAIEWFRKKFDISEDEFYRMTENLYEKIMQKDYLPEAEGIFIPHLRGSGPPVRSIKTRALFYGITEGTTKEELLLIIFQGLCFELKNLLNSIEELTVQKFSEIKVIGSACRNRLWLKLKADILGRDIAAYEIEEAVSKGAAMLGAYKNGYIKDLNITEKNETIRKIKPDRRAAKYYTKIFNEIYRPFYNFKTDIEKKFYQ</sequence>
<reference evidence="7" key="1">
    <citation type="submission" date="2009-09" db="EMBL/GenBank/DDBJ databases">
        <title>The complete chromosome of Sebaldella termitidis ATCC 33386.</title>
        <authorList>
            <consortium name="US DOE Joint Genome Institute (JGI-PGF)"/>
            <person name="Lucas S."/>
            <person name="Copeland A."/>
            <person name="Lapidus A."/>
            <person name="Glavina del Rio T."/>
            <person name="Dalin E."/>
            <person name="Tice H."/>
            <person name="Bruce D."/>
            <person name="Goodwin L."/>
            <person name="Pitluck S."/>
            <person name="Kyrpides N."/>
            <person name="Mavromatis K."/>
            <person name="Ivanova N."/>
            <person name="Mikhailova N."/>
            <person name="Sims D."/>
            <person name="Meincke L."/>
            <person name="Brettin T."/>
            <person name="Detter J.C."/>
            <person name="Han C."/>
            <person name="Larimer F."/>
            <person name="Land M."/>
            <person name="Hauser L."/>
            <person name="Markowitz V."/>
            <person name="Cheng J.F."/>
            <person name="Hugenholtz P."/>
            <person name="Woyke T."/>
            <person name="Wu D."/>
            <person name="Eisen J.A."/>
        </authorList>
    </citation>
    <scope>NUCLEOTIDE SEQUENCE [LARGE SCALE GENOMIC DNA]</scope>
    <source>
        <strain evidence="7">ATCC 33386 / NCTC 11300</strain>
    </source>
</reference>
<dbReference type="HOGENOM" id="CLU_009281_3_4_0"/>
<protein>
    <submittedName>
        <fullName evidence="6">Carbohydrate kinase FGGY</fullName>
    </submittedName>
</protein>
<dbReference type="PANTHER" id="PTHR43095:SF5">
    <property type="entry name" value="XYLULOSE KINASE"/>
    <property type="match status" value="1"/>
</dbReference>
<proteinExistence type="inferred from homology"/>
<dbReference type="STRING" id="526218.Sterm_3156"/>
<dbReference type="InterPro" id="IPR018484">
    <property type="entry name" value="FGGY_N"/>
</dbReference>
<dbReference type="EMBL" id="CP001739">
    <property type="protein sequence ID" value="ACZ09997.1"/>
    <property type="molecule type" value="Genomic_DNA"/>
</dbReference>
<dbReference type="InterPro" id="IPR050406">
    <property type="entry name" value="FGGY_Carb_Kinase"/>
</dbReference>
<dbReference type="SUPFAM" id="SSF53067">
    <property type="entry name" value="Actin-like ATPase domain"/>
    <property type="match status" value="2"/>
</dbReference>
<evidence type="ECO:0000259" key="5">
    <source>
        <dbReference type="Pfam" id="PF02782"/>
    </source>
</evidence>
<evidence type="ECO:0000256" key="3">
    <source>
        <dbReference type="ARBA" id="ARBA00022777"/>
    </source>
</evidence>
<keyword evidence="2" id="KW-0808">Transferase</keyword>
<accession>D1APG3</accession>
<reference evidence="6 7" key="2">
    <citation type="journal article" date="2010" name="Stand. Genomic Sci.">
        <title>Complete genome sequence of Sebaldella termitidis type strain (NCTC 11300).</title>
        <authorList>
            <person name="Harmon-Smith M."/>
            <person name="Celia L."/>
            <person name="Chertkov O."/>
            <person name="Lapidus A."/>
            <person name="Copeland A."/>
            <person name="Glavina Del Rio T."/>
            <person name="Nolan M."/>
            <person name="Lucas S."/>
            <person name="Tice H."/>
            <person name="Cheng J.F."/>
            <person name="Han C."/>
            <person name="Detter J.C."/>
            <person name="Bruce D."/>
            <person name="Goodwin L."/>
            <person name="Pitluck S."/>
            <person name="Pati A."/>
            <person name="Liolios K."/>
            <person name="Ivanova N."/>
            <person name="Mavromatis K."/>
            <person name="Mikhailova N."/>
            <person name="Chen A."/>
            <person name="Palaniappan K."/>
            <person name="Land M."/>
            <person name="Hauser L."/>
            <person name="Chang Y.J."/>
            <person name="Jeffries C.D."/>
            <person name="Brettin T."/>
            <person name="Goker M."/>
            <person name="Beck B."/>
            <person name="Bristow J."/>
            <person name="Eisen J.A."/>
            <person name="Markowitz V."/>
            <person name="Hugenholtz P."/>
            <person name="Kyrpides N.C."/>
            <person name="Klenk H.P."/>
            <person name="Chen F."/>
        </authorList>
    </citation>
    <scope>NUCLEOTIDE SEQUENCE [LARGE SCALE GENOMIC DNA]</scope>
    <source>
        <strain evidence="7">ATCC 33386 / NCTC 11300</strain>
    </source>
</reference>
<dbReference type="CDD" id="cd07773">
    <property type="entry name" value="ASKHA_NBD_FGGY_FK"/>
    <property type="match status" value="1"/>
</dbReference>
<dbReference type="InterPro" id="IPR000577">
    <property type="entry name" value="Carb_kinase_FGGY"/>
</dbReference>
<dbReference type="InterPro" id="IPR018485">
    <property type="entry name" value="FGGY_C"/>
</dbReference>
<dbReference type="GO" id="GO:0005975">
    <property type="term" value="P:carbohydrate metabolic process"/>
    <property type="evidence" value="ECO:0007669"/>
    <property type="project" value="InterPro"/>
</dbReference>
<dbReference type="eggNOG" id="COG1070">
    <property type="taxonomic scope" value="Bacteria"/>
</dbReference>
<dbReference type="Proteomes" id="UP000000845">
    <property type="component" value="Chromosome"/>
</dbReference>
<evidence type="ECO:0000313" key="6">
    <source>
        <dbReference type="EMBL" id="ACZ09997.1"/>
    </source>
</evidence>
<dbReference type="PIRSF" id="PIRSF000538">
    <property type="entry name" value="GlpK"/>
    <property type="match status" value="1"/>
</dbReference>
<dbReference type="Pfam" id="PF02782">
    <property type="entry name" value="FGGY_C"/>
    <property type="match status" value="1"/>
</dbReference>
<dbReference type="RefSeq" id="WP_012862579.1">
    <property type="nucleotide sequence ID" value="NC_013517.1"/>
</dbReference>
<feature type="domain" description="Carbohydrate kinase FGGY N-terminal" evidence="4">
    <location>
        <begin position="2"/>
        <end position="241"/>
    </location>
</feature>
<evidence type="ECO:0000259" key="4">
    <source>
        <dbReference type="Pfam" id="PF00370"/>
    </source>
</evidence>